<gene>
    <name evidence="1" type="ORF">SAMN04488050_101874</name>
</gene>
<accession>A0A1I6Q075</accession>
<dbReference type="Proteomes" id="UP000199392">
    <property type="component" value="Unassembled WGS sequence"/>
</dbReference>
<dbReference type="RefSeq" id="WP_092422295.1">
    <property type="nucleotide sequence ID" value="NZ_FNCL01000002.1"/>
</dbReference>
<dbReference type="STRING" id="311180.SAMN04488050_101874"/>
<name>A0A1I6Q075_9RHOB</name>
<dbReference type="SUPFAM" id="SSF52540">
    <property type="entry name" value="P-loop containing nucleoside triphosphate hydrolases"/>
    <property type="match status" value="1"/>
</dbReference>
<evidence type="ECO:0008006" key="3">
    <source>
        <dbReference type="Google" id="ProtNLM"/>
    </source>
</evidence>
<evidence type="ECO:0000313" key="2">
    <source>
        <dbReference type="Proteomes" id="UP000199392"/>
    </source>
</evidence>
<dbReference type="OrthoDB" id="7838426at2"/>
<sequence>MSDLPPGFYLHLGLHRTGTGAFQQFLAANLEQLEEAGLTPAFSNRDGAGTETLRLRLPPPRHFGTDEMKRHGRQLARTLRRHGLNRRPAVLISEENLIGALNAVIAKAPYAAAGPRLDFLRQHLAAPVRRVVLVLRSYEAQAISVYRKRLEFRALQPFEHYAREIWPATRGWPELVADLRRALDPDEIVLFTHEDRPSRSAILRALCPELPEAGWDESAAPVNASAGDAACFALLEAHGAGRKLSPDEVAAIIRDHAGAAAPRPLIDLPDAVLEAQRDRYRADLQRLADMPGVTLRRPG</sequence>
<reference evidence="2" key="1">
    <citation type="submission" date="2016-10" db="EMBL/GenBank/DDBJ databases">
        <authorList>
            <person name="Varghese N."/>
            <person name="Submissions S."/>
        </authorList>
    </citation>
    <scope>NUCLEOTIDE SEQUENCE [LARGE SCALE GENOMIC DNA]</scope>
    <source>
        <strain evidence="2">DSM 26894</strain>
    </source>
</reference>
<dbReference type="EMBL" id="FOZW01000001">
    <property type="protein sequence ID" value="SFS45833.1"/>
    <property type="molecule type" value="Genomic_DNA"/>
</dbReference>
<evidence type="ECO:0000313" key="1">
    <source>
        <dbReference type="EMBL" id="SFS45833.1"/>
    </source>
</evidence>
<proteinExistence type="predicted"/>
<keyword evidence="2" id="KW-1185">Reference proteome</keyword>
<dbReference type="AlphaFoldDB" id="A0A1I6Q075"/>
<organism evidence="1 2">
    <name type="scientific">Alloyangia pacifica</name>
    <dbReference type="NCBI Taxonomy" id="311180"/>
    <lineage>
        <taxon>Bacteria</taxon>
        <taxon>Pseudomonadati</taxon>
        <taxon>Pseudomonadota</taxon>
        <taxon>Alphaproteobacteria</taxon>
        <taxon>Rhodobacterales</taxon>
        <taxon>Roseobacteraceae</taxon>
        <taxon>Alloyangia</taxon>
    </lineage>
</organism>
<protein>
    <recommendedName>
        <fullName evidence="3">Sulfotransferase family protein</fullName>
    </recommendedName>
</protein>
<dbReference type="InterPro" id="IPR027417">
    <property type="entry name" value="P-loop_NTPase"/>
</dbReference>